<dbReference type="PANTHER" id="PTHR48085">
    <property type="entry name" value="CADMIUM/ZINC-TRANSPORTING ATPASE HMA2-RELATED"/>
    <property type="match status" value="1"/>
</dbReference>
<evidence type="ECO:0000256" key="12">
    <source>
        <dbReference type="ARBA" id="ARBA00022967"/>
    </source>
</evidence>
<evidence type="ECO:0000256" key="9">
    <source>
        <dbReference type="ARBA" id="ARBA00022833"/>
    </source>
</evidence>
<keyword evidence="14 17" id="KW-0472">Membrane</keyword>
<dbReference type="InterPro" id="IPR051014">
    <property type="entry name" value="Cation_Transport_ATPase_IB"/>
</dbReference>
<keyword evidence="3 17" id="KW-1003">Cell membrane</keyword>
<evidence type="ECO:0000256" key="13">
    <source>
        <dbReference type="ARBA" id="ARBA00022989"/>
    </source>
</evidence>
<dbReference type="FunFam" id="2.70.150.10:FF:000002">
    <property type="entry name" value="Copper-transporting ATPase 1, putative"/>
    <property type="match status" value="1"/>
</dbReference>
<sequence>MNNTMEVKLQDNRKLKNKYIKKEFILEGLDCAHCAAKIENKINEIPEIKNASVDFLSKKLKFELYDEKKFNNTVENIKSIVKRLEPDVKVIYEVNEKSRKVEEPKEKSKKIGDIISIVGILIYITGIIFKFSFQVELTLFLFSYIAIGKDVLWKAVKNISHGQLFDENFLMCIASIGAFTIGQFPEAVAVMLFYKIGEYFQDRAVNNSRKSIADLMDIKPEFANVKTKSGLKKMKPEDVNIGELILVKPGEKIPLDGEIIEGKSMVDTSALTGESLPKEVGREDVVLGGYINKNGVLTLKVTKSFKESTVSKILDLVENASSKKAPTENFITKFARYYTPAVVAFAIGLALLPPLMGGESFSKWIYRALVFLVVSCPCALVISVPLGFFGGIGAASKNGILVKGGNYLEALNSIDTVVFDKTGTLTKGIFKVTQVKAFNGFTDEDVLKYAAFVESYSNHPIALSIVKQYNQDIDRNLIKDYAEISGEGIKAAIDGREIIAGNTRLMEKEKINYDISEVIGTVIHVALDKIYMGYIVISDEVKEDSKDTIRMLKDIGIKKTVMLTGDNKKIGEAIGYKLGLDEVHAQLLPDQKVEKLNDIITEKSSNRKMIFVGDGINDAPVLARADVGIAMGGIGSDAAIEAADVVIMTDEPSKIVTAIKIAKRTKKIVSQNIVFALGVKLVILVLGAVGIANMWEAVFGDVGVALIAVLNSMRAMKVEKAKC</sequence>
<keyword evidence="19" id="KW-0378">Hydrolase</keyword>
<comment type="subcellular location">
    <subcellularLocation>
        <location evidence="1">Cell membrane</location>
        <topology evidence="1">Multi-pass membrane protein</topology>
    </subcellularLocation>
</comment>
<evidence type="ECO:0000256" key="4">
    <source>
        <dbReference type="ARBA" id="ARBA00022539"/>
    </source>
</evidence>
<dbReference type="Pfam" id="PF00122">
    <property type="entry name" value="E1-E2_ATPase"/>
    <property type="match status" value="1"/>
</dbReference>
<evidence type="ECO:0000256" key="10">
    <source>
        <dbReference type="ARBA" id="ARBA00022840"/>
    </source>
</evidence>
<protein>
    <submittedName>
        <fullName evidence="19">Cadmium-translocating P-type ATPase</fullName>
        <ecNumber evidence="19">3.6.3.3</ecNumber>
    </submittedName>
</protein>
<dbReference type="PROSITE" id="PS01047">
    <property type="entry name" value="HMA_1"/>
    <property type="match status" value="1"/>
</dbReference>
<dbReference type="FunFam" id="3.40.1110.10:FF:000066">
    <property type="entry name" value="Cadmium-translocating P-type ATPase"/>
    <property type="match status" value="1"/>
</dbReference>
<keyword evidence="4" id="KW-0104">Cadmium</keyword>
<evidence type="ECO:0000256" key="14">
    <source>
        <dbReference type="ARBA" id="ARBA00023136"/>
    </source>
</evidence>
<dbReference type="InterPro" id="IPR023298">
    <property type="entry name" value="ATPase_P-typ_TM_dom_sf"/>
</dbReference>
<dbReference type="InterPro" id="IPR023299">
    <property type="entry name" value="ATPase_P-typ_cyto_dom_N"/>
</dbReference>
<dbReference type="InterPro" id="IPR023214">
    <property type="entry name" value="HAD_sf"/>
</dbReference>
<dbReference type="NCBIfam" id="TIGR01494">
    <property type="entry name" value="ATPase_P-type"/>
    <property type="match status" value="1"/>
</dbReference>
<dbReference type="InterPro" id="IPR017969">
    <property type="entry name" value="Heavy-metal-associated_CS"/>
</dbReference>
<evidence type="ECO:0000256" key="1">
    <source>
        <dbReference type="ARBA" id="ARBA00004651"/>
    </source>
</evidence>
<comment type="similarity">
    <text evidence="2 17">Belongs to the cation transport ATPase (P-type) (TC 3.A.3) family. Type IB subfamily.</text>
</comment>
<comment type="catalytic activity">
    <reaction evidence="15">
        <text>Zn(2+)(in) + ATP + H2O = Zn(2+)(out) + ADP + phosphate + H(+)</text>
        <dbReference type="Rhea" id="RHEA:20621"/>
        <dbReference type="ChEBI" id="CHEBI:15377"/>
        <dbReference type="ChEBI" id="CHEBI:15378"/>
        <dbReference type="ChEBI" id="CHEBI:29105"/>
        <dbReference type="ChEBI" id="CHEBI:30616"/>
        <dbReference type="ChEBI" id="CHEBI:43474"/>
        <dbReference type="ChEBI" id="CHEBI:456216"/>
        <dbReference type="EC" id="7.2.2.12"/>
    </reaction>
</comment>
<dbReference type="GO" id="GO:0016887">
    <property type="term" value="F:ATP hydrolysis activity"/>
    <property type="evidence" value="ECO:0007669"/>
    <property type="project" value="InterPro"/>
</dbReference>
<dbReference type="InterPro" id="IPR006121">
    <property type="entry name" value="HMA_dom"/>
</dbReference>
<dbReference type="SUPFAM" id="SSF81665">
    <property type="entry name" value="Calcium ATPase, transmembrane domain M"/>
    <property type="match status" value="1"/>
</dbReference>
<evidence type="ECO:0000259" key="18">
    <source>
        <dbReference type="PROSITE" id="PS50846"/>
    </source>
</evidence>
<dbReference type="InterPro" id="IPR018303">
    <property type="entry name" value="ATPase_P-typ_P_site"/>
</dbReference>
<evidence type="ECO:0000313" key="19">
    <source>
        <dbReference type="EMBL" id="RMC94722.1"/>
    </source>
</evidence>
<keyword evidence="13 17" id="KW-1133">Transmembrane helix</keyword>
<dbReference type="SUPFAM" id="SSF55008">
    <property type="entry name" value="HMA, heavy metal-associated domain"/>
    <property type="match status" value="1"/>
</dbReference>
<evidence type="ECO:0000256" key="7">
    <source>
        <dbReference type="ARBA" id="ARBA00022723"/>
    </source>
</evidence>
<proteinExistence type="inferred from homology"/>
<name>A0A3M0S8A5_9CLOT</name>
<dbReference type="NCBIfam" id="TIGR01512">
    <property type="entry name" value="ATPase-IB2_Cd"/>
    <property type="match status" value="1"/>
</dbReference>
<dbReference type="Gene3D" id="3.40.1110.10">
    <property type="entry name" value="Calcium-transporting ATPase, cytoplasmic domain N"/>
    <property type="match status" value="1"/>
</dbReference>
<evidence type="ECO:0000256" key="8">
    <source>
        <dbReference type="ARBA" id="ARBA00022741"/>
    </source>
</evidence>
<reference evidence="19 20" key="1">
    <citation type="submission" date="2018-10" db="EMBL/GenBank/DDBJ databases">
        <title>Genome-centric metagenomics revealed C2 chemical producing, CO utilizing Clostridium with novel acetogenic gene cluster.</title>
        <authorList>
            <person name="Kang H."/>
            <person name="Park B."/>
            <person name="Choi I.G."/>
            <person name="Chang I.S."/>
        </authorList>
    </citation>
    <scope>NUCLEOTIDE SEQUENCE [LARGE SCALE GENOMIC DNA]</scope>
    <source>
        <strain evidence="19 20">H21-9</strain>
    </source>
</reference>
<dbReference type="SFLD" id="SFLDS00003">
    <property type="entry name" value="Haloacid_Dehalogenase"/>
    <property type="match status" value="1"/>
</dbReference>
<dbReference type="InterPro" id="IPR027256">
    <property type="entry name" value="P-typ_ATPase_IB"/>
</dbReference>
<keyword evidence="12" id="KW-1278">Translocase</keyword>
<keyword evidence="7 17" id="KW-0479">Metal-binding</keyword>
<keyword evidence="5" id="KW-0597">Phosphoprotein</keyword>
<feature type="transmembrane region" description="Helical" evidence="17">
    <location>
        <begin position="168"/>
        <end position="194"/>
    </location>
</feature>
<comment type="catalytic activity">
    <reaction evidence="16">
        <text>Cd(2+)(in) + ATP + H2O = Cd(2+)(out) + ADP + phosphate + H(+)</text>
        <dbReference type="Rhea" id="RHEA:12132"/>
        <dbReference type="ChEBI" id="CHEBI:15377"/>
        <dbReference type="ChEBI" id="CHEBI:15378"/>
        <dbReference type="ChEBI" id="CHEBI:30616"/>
        <dbReference type="ChEBI" id="CHEBI:43474"/>
        <dbReference type="ChEBI" id="CHEBI:48775"/>
        <dbReference type="ChEBI" id="CHEBI:456216"/>
        <dbReference type="EC" id="7.2.2.21"/>
    </reaction>
</comment>
<dbReference type="InterPro" id="IPR008250">
    <property type="entry name" value="ATPase_P-typ_transduc_dom_A_sf"/>
</dbReference>
<evidence type="ECO:0000256" key="15">
    <source>
        <dbReference type="ARBA" id="ARBA00047308"/>
    </source>
</evidence>
<dbReference type="PANTHER" id="PTHR48085:SF5">
    <property type="entry name" value="CADMIUM_ZINC-TRANSPORTING ATPASE HMA4-RELATED"/>
    <property type="match status" value="1"/>
</dbReference>
<dbReference type="GO" id="GO:0008551">
    <property type="term" value="F:P-type cadmium transporter activity"/>
    <property type="evidence" value="ECO:0007669"/>
    <property type="project" value="UniProtKB-EC"/>
</dbReference>
<evidence type="ECO:0000256" key="2">
    <source>
        <dbReference type="ARBA" id="ARBA00006024"/>
    </source>
</evidence>
<dbReference type="CDD" id="cd00371">
    <property type="entry name" value="HMA"/>
    <property type="match status" value="1"/>
</dbReference>
<dbReference type="Gene3D" id="2.70.150.10">
    <property type="entry name" value="Calcium-transporting ATPase, cytoplasmic transduction domain A"/>
    <property type="match status" value="1"/>
</dbReference>
<dbReference type="InterPro" id="IPR036412">
    <property type="entry name" value="HAD-like_sf"/>
</dbReference>
<feature type="transmembrane region" description="Helical" evidence="17">
    <location>
        <begin position="364"/>
        <end position="389"/>
    </location>
</feature>
<keyword evidence="10 17" id="KW-0067">ATP-binding</keyword>
<keyword evidence="9" id="KW-0862">Zinc</keyword>
<dbReference type="CDD" id="cd07548">
    <property type="entry name" value="P-type_ATPase-Cd_Zn_Co_like"/>
    <property type="match status" value="1"/>
</dbReference>
<dbReference type="Pfam" id="PF00403">
    <property type="entry name" value="HMA"/>
    <property type="match status" value="1"/>
</dbReference>
<dbReference type="EC" id="3.6.3.3" evidence="19"/>
<feature type="transmembrane region" description="Helical" evidence="17">
    <location>
        <begin position="114"/>
        <end position="133"/>
    </location>
</feature>
<keyword evidence="6 17" id="KW-0812">Transmembrane</keyword>
<evidence type="ECO:0000256" key="5">
    <source>
        <dbReference type="ARBA" id="ARBA00022553"/>
    </source>
</evidence>
<evidence type="ECO:0000256" key="16">
    <source>
        <dbReference type="ARBA" id="ARBA00049338"/>
    </source>
</evidence>
<keyword evidence="11" id="KW-0460">Magnesium</keyword>
<dbReference type="Gene3D" id="3.30.70.100">
    <property type="match status" value="1"/>
</dbReference>
<comment type="caution">
    <text evidence="19">The sequence shown here is derived from an EMBL/GenBank/DDBJ whole genome shotgun (WGS) entry which is preliminary data.</text>
</comment>
<gene>
    <name evidence="19" type="primary">cadA</name>
    <name evidence="19" type="ORF">D9O40_17080</name>
</gene>
<dbReference type="SFLD" id="SFLDF00027">
    <property type="entry name" value="p-type_atpase"/>
    <property type="match status" value="1"/>
</dbReference>
<feature type="domain" description="HMA" evidence="18">
    <location>
        <begin position="20"/>
        <end position="89"/>
    </location>
</feature>
<dbReference type="SUPFAM" id="SSF81653">
    <property type="entry name" value="Calcium ATPase, transduction domain A"/>
    <property type="match status" value="1"/>
</dbReference>
<dbReference type="Gene3D" id="3.40.50.1000">
    <property type="entry name" value="HAD superfamily/HAD-like"/>
    <property type="match status" value="1"/>
</dbReference>
<dbReference type="Proteomes" id="UP000277999">
    <property type="component" value="Unassembled WGS sequence"/>
</dbReference>
<dbReference type="EMBL" id="RFAQ01000079">
    <property type="protein sequence ID" value="RMC94722.1"/>
    <property type="molecule type" value="Genomic_DNA"/>
</dbReference>
<dbReference type="GO" id="GO:0005886">
    <property type="term" value="C:plasma membrane"/>
    <property type="evidence" value="ECO:0007669"/>
    <property type="project" value="UniProtKB-SubCell"/>
</dbReference>
<evidence type="ECO:0000256" key="3">
    <source>
        <dbReference type="ARBA" id="ARBA00022475"/>
    </source>
</evidence>
<dbReference type="GO" id="GO:0016463">
    <property type="term" value="F:P-type zinc transporter activity"/>
    <property type="evidence" value="ECO:0007669"/>
    <property type="project" value="UniProtKB-EC"/>
</dbReference>
<keyword evidence="8 17" id="KW-0547">Nucleotide-binding</keyword>
<dbReference type="PRINTS" id="PR00119">
    <property type="entry name" value="CATATPASE"/>
</dbReference>
<evidence type="ECO:0000256" key="11">
    <source>
        <dbReference type="ARBA" id="ARBA00022842"/>
    </source>
</evidence>
<dbReference type="SUPFAM" id="SSF56784">
    <property type="entry name" value="HAD-like"/>
    <property type="match status" value="1"/>
</dbReference>
<dbReference type="NCBIfam" id="TIGR01525">
    <property type="entry name" value="ATPase-IB_hvy"/>
    <property type="match status" value="1"/>
</dbReference>
<dbReference type="AlphaFoldDB" id="A0A3M0S8A5"/>
<accession>A0A3M0S8A5</accession>
<feature type="transmembrane region" description="Helical" evidence="17">
    <location>
        <begin position="334"/>
        <end position="352"/>
    </location>
</feature>
<evidence type="ECO:0000256" key="17">
    <source>
        <dbReference type="RuleBase" id="RU362081"/>
    </source>
</evidence>
<evidence type="ECO:0000313" key="20">
    <source>
        <dbReference type="Proteomes" id="UP000277999"/>
    </source>
</evidence>
<dbReference type="InterPro" id="IPR036163">
    <property type="entry name" value="HMA_dom_sf"/>
</dbReference>
<evidence type="ECO:0000256" key="6">
    <source>
        <dbReference type="ARBA" id="ARBA00022692"/>
    </source>
</evidence>
<feature type="transmembrane region" description="Helical" evidence="17">
    <location>
        <begin position="673"/>
        <end position="692"/>
    </location>
</feature>
<dbReference type="SFLD" id="SFLDG00002">
    <property type="entry name" value="C1.7:_P-type_atpase_like"/>
    <property type="match status" value="1"/>
</dbReference>
<dbReference type="GO" id="GO:0005524">
    <property type="term" value="F:ATP binding"/>
    <property type="evidence" value="ECO:0007669"/>
    <property type="project" value="UniProtKB-UniRule"/>
</dbReference>
<dbReference type="InterPro" id="IPR059000">
    <property type="entry name" value="ATPase_P-type_domA"/>
</dbReference>
<dbReference type="InterPro" id="IPR001757">
    <property type="entry name" value="P_typ_ATPase"/>
</dbReference>
<organism evidence="19 20">
    <name type="scientific">Clostridium autoethanogenum</name>
    <dbReference type="NCBI Taxonomy" id="84023"/>
    <lineage>
        <taxon>Bacteria</taxon>
        <taxon>Bacillati</taxon>
        <taxon>Bacillota</taxon>
        <taxon>Clostridia</taxon>
        <taxon>Eubacteriales</taxon>
        <taxon>Clostridiaceae</taxon>
        <taxon>Clostridium</taxon>
    </lineage>
</organism>
<dbReference type="PRINTS" id="PR00941">
    <property type="entry name" value="CDATPASE"/>
</dbReference>
<dbReference type="PROSITE" id="PS50846">
    <property type="entry name" value="HMA_2"/>
    <property type="match status" value="1"/>
</dbReference>
<dbReference type="PROSITE" id="PS00154">
    <property type="entry name" value="ATPASE_E1_E2"/>
    <property type="match status" value="1"/>
</dbReference>
<dbReference type="RefSeq" id="WP_122060020.1">
    <property type="nucleotide sequence ID" value="NZ_RFAQ01000079.1"/>
</dbReference>
<dbReference type="InterPro" id="IPR044492">
    <property type="entry name" value="P_typ_ATPase_HD_dom"/>
</dbReference>
<dbReference type="Pfam" id="PF00702">
    <property type="entry name" value="Hydrolase"/>
    <property type="match status" value="1"/>
</dbReference>
<dbReference type="GO" id="GO:0046872">
    <property type="term" value="F:metal ion binding"/>
    <property type="evidence" value="ECO:0007669"/>
    <property type="project" value="UniProtKB-KW"/>
</dbReference>